<feature type="transmembrane region" description="Helical" evidence="8">
    <location>
        <begin position="74"/>
        <end position="93"/>
    </location>
</feature>
<evidence type="ECO:0000256" key="2">
    <source>
        <dbReference type="ARBA" id="ARBA00006236"/>
    </source>
</evidence>
<dbReference type="InterPro" id="IPR020846">
    <property type="entry name" value="MFS_dom"/>
</dbReference>
<evidence type="ECO:0000256" key="6">
    <source>
        <dbReference type="ARBA" id="ARBA00022989"/>
    </source>
</evidence>
<feature type="transmembrane region" description="Helical" evidence="8">
    <location>
        <begin position="5"/>
        <end position="23"/>
    </location>
</feature>
<evidence type="ECO:0000256" key="8">
    <source>
        <dbReference type="SAM" id="Phobius"/>
    </source>
</evidence>
<keyword evidence="4" id="KW-1003">Cell membrane</keyword>
<organism evidence="10">
    <name type="scientific">uncultured organism</name>
    <dbReference type="NCBI Taxonomy" id="155900"/>
    <lineage>
        <taxon>unclassified sequences</taxon>
        <taxon>environmental samples</taxon>
    </lineage>
</organism>
<feature type="transmembrane region" description="Helical" evidence="8">
    <location>
        <begin position="307"/>
        <end position="330"/>
    </location>
</feature>
<feature type="transmembrane region" description="Helical" evidence="8">
    <location>
        <begin position="132"/>
        <end position="156"/>
    </location>
</feature>
<feature type="transmembrane region" description="Helical" evidence="8">
    <location>
        <begin position="43"/>
        <end position="62"/>
    </location>
</feature>
<keyword evidence="3" id="KW-0813">Transport</keyword>
<evidence type="ECO:0000256" key="7">
    <source>
        <dbReference type="ARBA" id="ARBA00023136"/>
    </source>
</evidence>
<feature type="transmembrane region" description="Helical" evidence="8">
    <location>
        <begin position="250"/>
        <end position="271"/>
    </location>
</feature>
<dbReference type="InterPro" id="IPR011701">
    <property type="entry name" value="MFS"/>
</dbReference>
<dbReference type="SUPFAM" id="SSF103473">
    <property type="entry name" value="MFS general substrate transporter"/>
    <property type="match status" value="1"/>
</dbReference>
<name>A0A411I650_9ZZZZ</name>
<dbReference type="AlphaFoldDB" id="A0A411I650"/>
<evidence type="ECO:0000256" key="5">
    <source>
        <dbReference type="ARBA" id="ARBA00022692"/>
    </source>
</evidence>
<dbReference type="CDD" id="cd17320">
    <property type="entry name" value="MFS_MdfA_MDR_like"/>
    <property type="match status" value="1"/>
</dbReference>
<keyword evidence="5 8" id="KW-0812">Transmembrane</keyword>
<dbReference type="GO" id="GO:0005886">
    <property type="term" value="C:plasma membrane"/>
    <property type="evidence" value="ECO:0007669"/>
    <property type="project" value="UniProtKB-SubCell"/>
</dbReference>
<dbReference type="PANTHER" id="PTHR23502">
    <property type="entry name" value="MAJOR FACILITATOR SUPERFAMILY"/>
    <property type="match status" value="1"/>
</dbReference>
<evidence type="ECO:0000256" key="4">
    <source>
        <dbReference type="ARBA" id="ARBA00022475"/>
    </source>
</evidence>
<dbReference type="InterPro" id="IPR004812">
    <property type="entry name" value="Efflux_drug-R_Bcr/CmlA"/>
</dbReference>
<dbReference type="InterPro" id="IPR036259">
    <property type="entry name" value="MFS_trans_sf"/>
</dbReference>
<feature type="transmembrane region" description="Helical" evidence="8">
    <location>
        <begin position="278"/>
        <end position="301"/>
    </location>
</feature>
<dbReference type="GO" id="GO:0042910">
    <property type="term" value="F:xenobiotic transmembrane transporter activity"/>
    <property type="evidence" value="ECO:0007669"/>
    <property type="project" value="InterPro"/>
</dbReference>
<dbReference type="Gene3D" id="1.20.1720.10">
    <property type="entry name" value="Multidrug resistance protein D"/>
    <property type="match status" value="1"/>
</dbReference>
<dbReference type="PROSITE" id="PS50850">
    <property type="entry name" value="MFS"/>
    <property type="match status" value="1"/>
</dbReference>
<feature type="transmembrane region" description="Helical" evidence="8">
    <location>
        <begin position="368"/>
        <end position="389"/>
    </location>
</feature>
<evidence type="ECO:0000313" key="10">
    <source>
        <dbReference type="EMBL" id="QBB78487.1"/>
    </source>
</evidence>
<feature type="transmembrane region" description="Helical" evidence="8">
    <location>
        <begin position="212"/>
        <end position="238"/>
    </location>
</feature>
<feature type="transmembrane region" description="Helical" evidence="8">
    <location>
        <begin position="342"/>
        <end position="362"/>
    </location>
</feature>
<accession>A0A411I650</accession>
<sequence>MSSSYLRNAVVLGLLAAIGPFAIDMYLPALPSISTDLGTTTAATQMTLMAFFIAFGLCQIVYGPVADMIGRKPPLYFGLSVFALGGIGCGLAPTVEWLIFFRFVQGIGAAAGMVIPRAIIRDLHTGVEATRLMSLVMLVFSVSPILAPLTGSGLIAAFSWRAVFVAVTIAALLGIVLLALLLPETRPAAARIRSGLGSVLAGYGGLIRDLRFLGLTFIGGLGMASFFAFLASSSFIYIDHFGLTPTEYAFAFSVNAVGFIGASQFSASLATRFGISRVVSAAVSCYAATAVLLFVVTLAGVDSLPVLMAMLFFAFACLGLVIPSTMVLALEEHGSIAGMASALGGTLQFLTGALMIVISSAFFDGTSFAMVATIVICAVGAFTLSRLTLGGRREADAQPEPAE</sequence>
<dbReference type="GO" id="GO:1990961">
    <property type="term" value="P:xenobiotic detoxification by transmembrane export across the plasma membrane"/>
    <property type="evidence" value="ECO:0007669"/>
    <property type="project" value="InterPro"/>
</dbReference>
<dbReference type="NCBIfam" id="TIGR00710">
    <property type="entry name" value="efflux_Bcr_CflA"/>
    <property type="match status" value="1"/>
</dbReference>
<reference evidence="10" key="1">
    <citation type="submission" date="2018-11" db="EMBL/GenBank/DDBJ databases">
        <authorList>
            <person name="Nacke H."/>
        </authorList>
    </citation>
    <scope>NUCLEOTIDE SEQUENCE</scope>
</reference>
<proteinExistence type="inferred from homology"/>
<evidence type="ECO:0000259" key="9">
    <source>
        <dbReference type="PROSITE" id="PS50850"/>
    </source>
</evidence>
<protein>
    <recommendedName>
        <fullName evidence="9">Major facilitator superfamily (MFS) profile domain-containing protein</fullName>
    </recommendedName>
</protein>
<feature type="transmembrane region" description="Helical" evidence="8">
    <location>
        <begin position="162"/>
        <end position="183"/>
    </location>
</feature>
<dbReference type="Pfam" id="PF07690">
    <property type="entry name" value="MFS_1"/>
    <property type="match status" value="1"/>
</dbReference>
<dbReference type="PANTHER" id="PTHR23502:SF132">
    <property type="entry name" value="POLYAMINE TRANSPORTER 2-RELATED"/>
    <property type="match status" value="1"/>
</dbReference>
<feature type="domain" description="Major facilitator superfamily (MFS) profile" evidence="9">
    <location>
        <begin position="5"/>
        <end position="389"/>
    </location>
</feature>
<comment type="subcellular location">
    <subcellularLocation>
        <location evidence="1">Cell membrane</location>
        <topology evidence="1">Multi-pass membrane protein</topology>
    </subcellularLocation>
</comment>
<evidence type="ECO:0000256" key="3">
    <source>
        <dbReference type="ARBA" id="ARBA00022448"/>
    </source>
</evidence>
<evidence type="ECO:0000256" key="1">
    <source>
        <dbReference type="ARBA" id="ARBA00004651"/>
    </source>
</evidence>
<keyword evidence="7 8" id="KW-0472">Membrane</keyword>
<dbReference type="EMBL" id="MK159022">
    <property type="protein sequence ID" value="QBB78487.1"/>
    <property type="molecule type" value="Genomic_DNA"/>
</dbReference>
<keyword evidence="6 8" id="KW-1133">Transmembrane helix</keyword>
<feature type="transmembrane region" description="Helical" evidence="8">
    <location>
        <begin position="99"/>
        <end position="120"/>
    </location>
</feature>
<comment type="similarity">
    <text evidence="2">Belongs to the major facilitator superfamily. Bcr/CmlA family.</text>
</comment>